<proteinExistence type="predicted"/>
<gene>
    <name evidence="3" type="primary">gnpA</name>
    <name evidence="3" type="ORF">E8P82_06815</name>
</gene>
<accession>A0A4S5E6N9</accession>
<evidence type="ECO:0000313" key="4">
    <source>
        <dbReference type="Proteomes" id="UP000305233"/>
    </source>
</evidence>
<evidence type="ECO:0000259" key="2">
    <source>
        <dbReference type="Pfam" id="PF17385"/>
    </source>
</evidence>
<dbReference type="EMBL" id="SSWH01000004">
    <property type="protein sequence ID" value="THJ67142.1"/>
    <property type="molecule type" value="Genomic_DNA"/>
</dbReference>
<dbReference type="InterPro" id="IPR029062">
    <property type="entry name" value="Class_I_gatase-like"/>
</dbReference>
<evidence type="ECO:0000313" key="3">
    <source>
        <dbReference type="EMBL" id="THJ67142.1"/>
    </source>
</evidence>
<dbReference type="Pfam" id="PF17385">
    <property type="entry name" value="LBP_M"/>
    <property type="match status" value="1"/>
</dbReference>
<dbReference type="Proteomes" id="UP000305233">
    <property type="component" value="Unassembled WGS sequence"/>
</dbReference>
<dbReference type="GO" id="GO:0050500">
    <property type="term" value="F:1,3-beta-galactosyl-N-acetylhexosamine phosphorylase activity"/>
    <property type="evidence" value="ECO:0007669"/>
    <property type="project" value="UniProtKB-EC"/>
</dbReference>
<keyword evidence="3" id="KW-0328">Glycosyltransferase</keyword>
<feature type="domain" description="Lacto-N-biose phosphorylase central" evidence="2">
    <location>
        <begin position="447"/>
        <end position="663"/>
    </location>
</feature>
<protein>
    <submittedName>
        <fullName evidence="3">1,3-beta-galactosyl-N-acetylhexosamine phosphorylase</fullName>
        <ecNumber evidence="3">2.4.1.211</ecNumber>
    </submittedName>
</protein>
<dbReference type="GO" id="GO:0005975">
    <property type="term" value="P:carbohydrate metabolic process"/>
    <property type="evidence" value="ECO:0007669"/>
    <property type="project" value="UniProtKB-ARBA"/>
</dbReference>
<dbReference type="OrthoDB" id="5834503at2"/>
<dbReference type="GO" id="GO:0004645">
    <property type="term" value="F:1,4-alpha-oligoglucan phosphorylase activity"/>
    <property type="evidence" value="ECO:0007669"/>
    <property type="project" value="InterPro"/>
</dbReference>
<comment type="caution">
    <text evidence="3">The sequence shown here is derived from an EMBL/GenBank/DDBJ whole genome shotgun (WGS) entry which is preliminary data.</text>
</comment>
<dbReference type="AlphaFoldDB" id="A0A4S5E6N9"/>
<keyword evidence="4" id="KW-1185">Reference proteome</keyword>
<dbReference type="Gene3D" id="2.60.40.10">
    <property type="entry name" value="Immunoglobulins"/>
    <property type="match status" value="1"/>
</dbReference>
<sequence>MSTGRLTLPIQRGLDDQLPALLERLGADAVRNSDGTELPESVQDLATRVYATYFVARGDEDWARSHPQQRTQLYLMSPRVPAPAEGPLRIRILSGYFADQIAPDTTCDISRWWEVLDRTAGRTLAAEEWRVLGDGADTVVEIPRAQPHHVYTVSFLAFQLWDSTQMYNYVTNDWASDPTKVKEQPYDARHDETWQHMRSSLAHWLQDHPEVDVVRFTTFFYHFTLVFGADARERYVDWFGYSASVSVPAMEEFERETGIRLRAEDFIDEGYYNSPFRVPTATFRAWIDFQHRFVTSRVRELTTLTHEAGKEAMMFLGDNWIGTEPYGPHFPDAGLDAVVGSVGSAATCRMISDIPGVRYREGRFLPYLFPDTFRPGGEPAREALDAWLTARRAVVRSPLDRIGYGGYLSLALEYPDFVDRVEAIADEFREIHDRSGGRRPDNAPFTVGIINAWGSLRSWQTHMVAHALPYRQTQSYVGVIESLAGLPFEVRFLSFDDIRASVPSDIGVLINAGAAGTAYSGGELWRDPALQTSVRAFVAQGGGLIGVGEPSAAAGGGAVLQLSDIFGVDRELGWSLSTTRYDQPTEDHFIIDDLEDAFDSGDGAENVVVTSTDTTVLAMHEGTVRAAVHPFGRGRSVYLAGLPYTSSNARLLHRALYWAVNREDELADLGWAEDARMEVAYYGEGEQLLVCNASHDSVHSVVHSPLGSTAVSLAPGESRWFTQDDMRAATGAVTGK</sequence>
<dbReference type="SUPFAM" id="SSF52317">
    <property type="entry name" value="Class I glutamine amidotransferase-like"/>
    <property type="match status" value="1"/>
</dbReference>
<dbReference type="InterPro" id="IPR012711">
    <property type="entry name" value="Lacto-N-biose_phosphorylase"/>
</dbReference>
<dbReference type="NCBIfam" id="TIGR02336">
    <property type="entry name" value="1,3-beta-galactosyl-N-acetylhexosamine phosphorylase"/>
    <property type="match status" value="1"/>
</dbReference>
<dbReference type="Gene3D" id="3.20.20.80">
    <property type="entry name" value="Glycosidases"/>
    <property type="match status" value="1"/>
</dbReference>
<dbReference type="InterPro" id="IPR035080">
    <property type="entry name" value="Lact_bio_phlase-like_N"/>
</dbReference>
<feature type="domain" description="Lacto-N-biose phosphorylase-like N-terminal TIM barrel" evidence="1">
    <location>
        <begin position="4"/>
        <end position="440"/>
    </location>
</feature>
<keyword evidence="3" id="KW-0808">Transferase</keyword>
<dbReference type="RefSeq" id="WP_136453733.1">
    <property type="nucleotide sequence ID" value="NZ_SSWH01000004.1"/>
</dbReference>
<reference evidence="3 4" key="1">
    <citation type="submission" date="2019-04" db="EMBL/GenBank/DDBJ databases">
        <authorList>
            <person name="Liu Q."/>
            <person name="Xin Y.-H."/>
        </authorList>
    </citation>
    <scope>NUCLEOTIDE SEQUENCE [LARGE SCALE GENOMIC DNA]</scope>
    <source>
        <strain evidence="3 4">AM23</strain>
    </source>
</reference>
<name>A0A4S5E6N9_9MICC</name>
<dbReference type="Pfam" id="PF09508">
    <property type="entry name" value="Lact_bio_phlase"/>
    <property type="match status" value="1"/>
</dbReference>
<dbReference type="EC" id="2.4.1.211" evidence="3"/>
<dbReference type="InterPro" id="IPR013783">
    <property type="entry name" value="Ig-like_fold"/>
</dbReference>
<organism evidence="3 4">
    <name type="scientific">Arthrobacter echini</name>
    <dbReference type="NCBI Taxonomy" id="1529066"/>
    <lineage>
        <taxon>Bacteria</taxon>
        <taxon>Bacillati</taxon>
        <taxon>Actinomycetota</taxon>
        <taxon>Actinomycetes</taxon>
        <taxon>Micrococcales</taxon>
        <taxon>Micrococcaceae</taxon>
        <taxon>Arthrobacter</taxon>
    </lineage>
</organism>
<dbReference type="Gene3D" id="3.40.50.880">
    <property type="match status" value="1"/>
</dbReference>
<evidence type="ECO:0000259" key="1">
    <source>
        <dbReference type="Pfam" id="PF09508"/>
    </source>
</evidence>
<dbReference type="InterPro" id="IPR035363">
    <property type="entry name" value="LBP_M"/>
</dbReference>